<accession>F2D590</accession>
<evidence type="ECO:0000313" key="2">
    <source>
        <dbReference type="EMBL" id="BAJ90261.1"/>
    </source>
</evidence>
<protein>
    <submittedName>
        <fullName evidence="2">Predicted protein</fullName>
    </submittedName>
</protein>
<dbReference type="InterPro" id="IPR037231">
    <property type="entry name" value="NAP-like_sf"/>
</dbReference>
<evidence type="ECO:0000256" key="1">
    <source>
        <dbReference type="SAM" id="MobiDB-lite"/>
    </source>
</evidence>
<dbReference type="Gene3D" id="1.20.5.1500">
    <property type="match status" value="1"/>
</dbReference>
<feature type="compositionally biased region" description="Basic residues" evidence="1">
    <location>
        <begin position="25"/>
        <end position="38"/>
    </location>
</feature>
<dbReference type="SUPFAM" id="SSF143113">
    <property type="entry name" value="NAP-like"/>
    <property type="match status" value="1"/>
</dbReference>
<name>F2D590_HORVV</name>
<feature type="compositionally biased region" description="Pro residues" evidence="1">
    <location>
        <begin position="8"/>
        <end position="24"/>
    </location>
</feature>
<dbReference type="AlphaFoldDB" id="F2D590"/>
<sequence length="211" mass="23291">MPRRPCHSLPPPPRHPSPQPPPSPPRRRLAPTPRHHRPLPPAAPGPPVLLRHRPGVDAPPHVAPHHRQPSGIPARESAIGRDRFFRLVPGVGLGMILGVVPLVPLQEEAGPAARCEICGSGEKKLYVFTCIQCNGCQHRANMMRLRGSFFEERAALGAKYQKLYEPLYTKRYNIVNRVVEVDGVAQEPTNENVAEGEIQMLKESQISGSLL</sequence>
<dbReference type="EMBL" id="AK359050">
    <property type="protein sequence ID" value="BAJ90261.1"/>
    <property type="molecule type" value="mRNA"/>
</dbReference>
<feature type="region of interest" description="Disordered" evidence="1">
    <location>
        <begin position="1"/>
        <end position="73"/>
    </location>
</feature>
<proteinExistence type="evidence at transcript level"/>
<reference evidence="2" key="1">
    <citation type="journal article" date="2011" name="Plant Physiol.">
        <title>Comprehensive sequence analysis of 24,783 barley full-length cDNAs derived from 12 clone libraries.</title>
        <authorList>
            <person name="Matsumoto T."/>
            <person name="Tanaka T."/>
            <person name="Sakai H."/>
            <person name="Amano N."/>
            <person name="Kanamori H."/>
            <person name="Kurita K."/>
            <person name="Kikuta A."/>
            <person name="Kamiya K."/>
            <person name="Yamamoto M."/>
            <person name="Ikawa H."/>
            <person name="Fujii N."/>
            <person name="Hori K."/>
            <person name="Itoh T."/>
            <person name="Sato K."/>
        </authorList>
    </citation>
    <scope>NUCLEOTIDE SEQUENCE</scope>
    <source>
        <tissue evidence="2">Shoot</tissue>
    </source>
</reference>
<organism evidence="2">
    <name type="scientific">Hordeum vulgare subsp. vulgare</name>
    <name type="common">Domesticated barley</name>
    <dbReference type="NCBI Taxonomy" id="112509"/>
    <lineage>
        <taxon>Eukaryota</taxon>
        <taxon>Viridiplantae</taxon>
        <taxon>Streptophyta</taxon>
        <taxon>Embryophyta</taxon>
        <taxon>Tracheophyta</taxon>
        <taxon>Spermatophyta</taxon>
        <taxon>Magnoliopsida</taxon>
        <taxon>Liliopsida</taxon>
        <taxon>Poales</taxon>
        <taxon>Poaceae</taxon>
        <taxon>BOP clade</taxon>
        <taxon>Pooideae</taxon>
        <taxon>Triticodae</taxon>
        <taxon>Triticeae</taxon>
        <taxon>Hordeinae</taxon>
        <taxon>Hordeum</taxon>
    </lineage>
</organism>